<dbReference type="Proteomes" id="UP001595921">
    <property type="component" value="Unassembled WGS sequence"/>
</dbReference>
<keyword evidence="1" id="KW-1133">Transmembrane helix</keyword>
<evidence type="ECO:0000313" key="2">
    <source>
        <dbReference type="EMBL" id="MFC4357159.1"/>
    </source>
</evidence>
<accession>A0ABD5P8D3</accession>
<feature type="transmembrane region" description="Helical" evidence="1">
    <location>
        <begin position="74"/>
        <end position="95"/>
    </location>
</feature>
<dbReference type="EMBL" id="JBHSDS010000003">
    <property type="protein sequence ID" value="MFC4357159.1"/>
    <property type="molecule type" value="Genomic_DNA"/>
</dbReference>
<evidence type="ECO:0000256" key="1">
    <source>
        <dbReference type="SAM" id="Phobius"/>
    </source>
</evidence>
<reference evidence="2 3" key="1">
    <citation type="journal article" date="2019" name="Int. J. Syst. Evol. Microbiol.">
        <title>The Global Catalogue of Microorganisms (GCM) 10K type strain sequencing project: providing services to taxonomists for standard genome sequencing and annotation.</title>
        <authorList>
            <consortium name="The Broad Institute Genomics Platform"/>
            <consortium name="The Broad Institute Genome Sequencing Center for Infectious Disease"/>
            <person name="Wu L."/>
            <person name="Ma J."/>
        </authorList>
    </citation>
    <scope>NUCLEOTIDE SEQUENCE [LARGE SCALE GENOMIC DNA]</scope>
    <source>
        <strain evidence="2 3">CGMCC 1.12553</strain>
    </source>
</reference>
<gene>
    <name evidence="2" type="ORF">ACFO0N_04245</name>
</gene>
<sequence length="111" mass="12670">MARYPHKPSMPRRLLVWLAAFVVLGRVLHTPTWYELKRTSVVEALYGTFCFATTCAAVYHLYVWVPNGILASALVWPLLLGACTLLVLAVQGVGYRVSVRHRRRSDERWAE</sequence>
<keyword evidence="1" id="KW-0472">Membrane</keyword>
<keyword evidence="1" id="KW-0812">Transmembrane</keyword>
<dbReference type="AlphaFoldDB" id="A0ABD5P8D3"/>
<comment type="caution">
    <text evidence="2">The sequence shown here is derived from an EMBL/GenBank/DDBJ whole genome shotgun (WGS) entry which is preliminary data.</text>
</comment>
<organism evidence="2 3">
    <name type="scientific">Halobium salinum</name>
    <dbReference type="NCBI Taxonomy" id="1364940"/>
    <lineage>
        <taxon>Archaea</taxon>
        <taxon>Methanobacteriati</taxon>
        <taxon>Methanobacteriota</taxon>
        <taxon>Stenosarchaea group</taxon>
        <taxon>Halobacteria</taxon>
        <taxon>Halobacteriales</taxon>
        <taxon>Haloferacaceae</taxon>
        <taxon>Halobium</taxon>
    </lineage>
</organism>
<name>A0ABD5P8D3_9EURY</name>
<protein>
    <submittedName>
        <fullName evidence="2">Uncharacterized protein</fullName>
    </submittedName>
</protein>
<keyword evidence="3" id="KW-1185">Reference proteome</keyword>
<feature type="transmembrane region" description="Helical" evidence="1">
    <location>
        <begin position="41"/>
        <end position="62"/>
    </location>
</feature>
<dbReference type="RefSeq" id="WP_267622540.1">
    <property type="nucleotide sequence ID" value="NZ_JAODIW010000006.1"/>
</dbReference>
<feature type="transmembrane region" description="Helical" evidence="1">
    <location>
        <begin position="14"/>
        <end position="34"/>
    </location>
</feature>
<proteinExistence type="predicted"/>
<evidence type="ECO:0000313" key="3">
    <source>
        <dbReference type="Proteomes" id="UP001595921"/>
    </source>
</evidence>